<dbReference type="RefSeq" id="XP_038056309.1">
    <property type="nucleotide sequence ID" value="XM_038200381.1"/>
</dbReference>
<dbReference type="GO" id="GO:0005085">
    <property type="term" value="F:guanyl-nucleotide exchange factor activity"/>
    <property type="evidence" value="ECO:0007669"/>
    <property type="project" value="TreeGrafter"/>
</dbReference>
<evidence type="ECO:0000256" key="9">
    <source>
        <dbReference type="ARBA" id="ARBA00046432"/>
    </source>
</evidence>
<dbReference type="PANTHER" id="PTHR45989">
    <property type="entry name" value="TRANSLATION INITIATION FACTOR EIF-2B SUBUNIT GAMMA"/>
    <property type="match status" value="1"/>
</dbReference>
<keyword evidence="5" id="KW-0648">Protein biosynthesis</keyword>
<evidence type="ECO:0000256" key="8">
    <source>
        <dbReference type="ARBA" id="ARBA00045373"/>
    </source>
</evidence>
<dbReference type="AlphaFoldDB" id="A0A913ZXT4"/>
<dbReference type="Proteomes" id="UP000887568">
    <property type="component" value="Unplaced"/>
</dbReference>
<dbReference type="EnsemblMetazoa" id="XM_038200383.1">
    <property type="protein sequence ID" value="XP_038056311.1"/>
    <property type="gene ID" value="LOC119728228"/>
</dbReference>
<dbReference type="OrthoDB" id="10250549at2759"/>
<dbReference type="Gene3D" id="2.160.10.10">
    <property type="entry name" value="Hexapeptide repeat proteins"/>
    <property type="match status" value="1"/>
</dbReference>
<evidence type="ECO:0000256" key="6">
    <source>
        <dbReference type="ARBA" id="ARBA00044196"/>
    </source>
</evidence>
<evidence type="ECO:0000256" key="1">
    <source>
        <dbReference type="ARBA" id="ARBA00004514"/>
    </source>
</evidence>
<evidence type="ECO:0000256" key="3">
    <source>
        <dbReference type="ARBA" id="ARBA00022490"/>
    </source>
</evidence>
<dbReference type="CTD" id="8891"/>
<evidence type="ECO:0000313" key="13">
    <source>
        <dbReference type="Proteomes" id="UP000887568"/>
    </source>
</evidence>
<comment type="subcellular location">
    <subcellularLocation>
        <location evidence="1">Cytoplasm</location>
        <location evidence="1">Cytosol</location>
    </subcellularLocation>
</comment>
<accession>A0A913ZXT4</accession>
<dbReference type="Gene3D" id="3.90.550.10">
    <property type="entry name" value="Spore Coat Polysaccharide Biosynthesis Protein SpsA, Chain A"/>
    <property type="match status" value="1"/>
</dbReference>
<dbReference type="GO" id="GO:0003743">
    <property type="term" value="F:translation initiation factor activity"/>
    <property type="evidence" value="ECO:0007669"/>
    <property type="project" value="UniProtKB-KW"/>
</dbReference>
<evidence type="ECO:0000259" key="10">
    <source>
        <dbReference type="Pfam" id="PF00483"/>
    </source>
</evidence>
<dbReference type="InterPro" id="IPR005835">
    <property type="entry name" value="NTP_transferase_dom"/>
</dbReference>
<comment type="function">
    <text evidence="8">Acts as a component of the translation initiation factor 2B (eIF2B) complex, which catalyzes the exchange of GDP for GTP on the eukaryotic initiation factor 2 (eIF2) complex gamma subunit. Its guanine nucleotide exchange factor activity is repressed when bound to eIF2 complex phosphorylated on the alpha subunit, thereby limiting the amount of methionyl-initiator methionine tRNA available to the ribosome and consequently global translation is repressed.</text>
</comment>
<dbReference type="OMA" id="NCVINPK"/>
<dbReference type="InterPro" id="IPR029044">
    <property type="entry name" value="Nucleotide-diphossugar_trans"/>
</dbReference>
<feature type="domain" description="Nucleotidyl transferase" evidence="10">
    <location>
        <begin position="5"/>
        <end position="224"/>
    </location>
</feature>
<comment type="subunit">
    <text evidence="9">Component of the translation initiation factor 2B (eIF2B) complex which is a heterodecamer of two sets of five different subunits: alpha, beta, gamma, delta and epsilon. Subunits alpha, beta and delta comprise a regulatory subcomplex and subunits epsilon and gamma comprise a catalytic subcomplex. Within the complex, the hexameric regulatory complex resides at the center, with the two heterodimeric catalytic subcomplexes bound on opposite sides.</text>
</comment>
<keyword evidence="3" id="KW-0963">Cytoplasm</keyword>
<keyword evidence="4" id="KW-0396">Initiation factor</keyword>
<dbReference type="Pfam" id="PF00483">
    <property type="entry name" value="NTP_transferase"/>
    <property type="match status" value="1"/>
</dbReference>
<comment type="similarity">
    <text evidence="2">Belongs to the eIF-2B gamma/epsilon subunits family.</text>
</comment>
<dbReference type="CDD" id="cd04198">
    <property type="entry name" value="eIF-2B_gamma_N"/>
    <property type="match status" value="1"/>
</dbReference>
<evidence type="ECO:0000256" key="7">
    <source>
        <dbReference type="ARBA" id="ARBA00044229"/>
    </source>
</evidence>
<dbReference type="InterPro" id="IPR051960">
    <property type="entry name" value="eIF2B_gamma"/>
</dbReference>
<dbReference type="SUPFAM" id="SSF53448">
    <property type="entry name" value="Nucleotide-diphospho-sugar transferases"/>
    <property type="match status" value="1"/>
</dbReference>
<name>A0A913ZXT4_PATMI</name>
<dbReference type="GeneID" id="119728228"/>
<dbReference type="GO" id="GO:0005851">
    <property type="term" value="C:eukaryotic translation initiation factor 2B complex"/>
    <property type="evidence" value="ECO:0007669"/>
    <property type="project" value="TreeGrafter"/>
</dbReference>
<dbReference type="RefSeq" id="XP_038056311.1">
    <property type="nucleotide sequence ID" value="XM_038200383.1"/>
</dbReference>
<organism evidence="12 13">
    <name type="scientific">Patiria miniata</name>
    <name type="common">Bat star</name>
    <name type="synonym">Asterina miniata</name>
    <dbReference type="NCBI Taxonomy" id="46514"/>
    <lineage>
        <taxon>Eukaryota</taxon>
        <taxon>Metazoa</taxon>
        <taxon>Echinodermata</taxon>
        <taxon>Eleutherozoa</taxon>
        <taxon>Asterozoa</taxon>
        <taxon>Asteroidea</taxon>
        <taxon>Valvatacea</taxon>
        <taxon>Valvatida</taxon>
        <taxon>Asterinidae</taxon>
        <taxon>Patiria</taxon>
    </lineage>
</organism>
<dbReference type="GO" id="GO:0002183">
    <property type="term" value="P:cytoplasmic translational initiation"/>
    <property type="evidence" value="ECO:0007669"/>
    <property type="project" value="TreeGrafter"/>
</dbReference>
<feature type="domain" description="EIF2B subunit epsilon/gamma LbH" evidence="11">
    <location>
        <begin position="354"/>
        <end position="445"/>
    </location>
</feature>
<evidence type="ECO:0000256" key="4">
    <source>
        <dbReference type="ARBA" id="ARBA00022540"/>
    </source>
</evidence>
<sequence length="463" mass="51449">MEYQAVIMAGGRGSRMPDLTASVPKALLPVGNRPLVWYPVNMLDKAGFESVIIVTFDSVKRDLVQALQSSAGELLIRLEVVTIPSDEDWGTAESLRFIRDKIKTDVLVISCDLITDIELHLLADVHRTYDASVTVLMHTLPDQSTEGGIYVPGSKSKRKIEQRDIIGLDEKGGRILLLAAQADIEEDLTLRKSVFKRYPFIQVKTRLMDAHMYILKKWVLDFLADNKVGRTYSTIKGELIPYLVRKQFSRPKTGQLVPQPNSMEPEGAQQDKDIASYGGLDELTKTARTMSSWNEHMGDMSDYYQHGDTLRCHTHIMENGFCIRANTVAAYCEANRQITQHRQILGDDPLIHPTATIKTKSQVGQDSMLGEGTTVCEKVSIKRSIIGKHCTVGDKVKIINSVIMDHVNISEGCTIQGSIVCGNTHIGEGVEMKDCLVGSSQNVPPRAKYSSEVIGNADRMMEI</sequence>
<dbReference type="Pfam" id="PF25084">
    <property type="entry name" value="LbH_EIF2B"/>
    <property type="match status" value="1"/>
</dbReference>
<dbReference type="CDD" id="cd04652">
    <property type="entry name" value="LbH_eIF2B_gamma_C"/>
    <property type="match status" value="1"/>
</dbReference>
<dbReference type="EnsemblMetazoa" id="XM_038200381.1">
    <property type="protein sequence ID" value="XP_038056309.1"/>
    <property type="gene ID" value="LOC119728228"/>
</dbReference>
<dbReference type="InterPro" id="IPR056764">
    <property type="entry name" value="LbH_EIF2B3/5"/>
</dbReference>
<proteinExistence type="inferred from homology"/>
<evidence type="ECO:0000256" key="2">
    <source>
        <dbReference type="ARBA" id="ARBA00007878"/>
    </source>
</evidence>
<reference evidence="12" key="1">
    <citation type="submission" date="2022-11" db="UniProtKB">
        <authorList>
            <consortium name="EnsemblMetazoa"/>
        </authorList>
    </citation>
    <scope>IDENTIFICATION</scope>
</reference>
<dbReference type="GO" id="GO:0005829">
    <property type="term" value="C:cytosol"/>
    <property type="evidence" value="ECO:0007669"/>
    <property type="project" value="UniProtKB-SubCell"/>
</dbReference>
<evidence type="ECO:0000259" key="11">
    <source>
        <dbReference type="Pfam" id="PF25084"/>
    </source>
</evidence>
<evidence type="ECO:0000313" key="12">
    <source>
        <dbReference type="EnsemblMetazoa" id="XP_038056309.1"/>
    </source>
</evidence>
<evidence type="ECO:0000256" key="5">
    <source>
        <dbReference type="ARBA" id="ARBA00022917"/>
    </source>
</evidence>
<protein>
    <recommendedName>
        <fullName evidence="6">Translation initiation factor eIF2B subunit gamma</fullName>
    </recommendedName>
    <alternativeName>
        <fullName evidence="7">eIF2B GDP-GTP exchange factor subunit gamma</fullName>
    </alternativeName>
</protein>
<keyword evidence="13" id="KW-1185">Reference proteome</keyword>
<dbReference type="PANTHER" id="PTHR45989:SF1">
    <property type="entry name" value="TRANSLATION INITIATION FACTOR EIF-2B SUBUNIT GAMMA"/>
    <property type="match status" value="1"/>
</dbReference>